<organism evidence="1 2">
    <name type="scientific">Stephania cephalantha</name>
    <dbReference type="NCBI Taxonomy" id="152367"/>
    <lineage>
        <taxon>Eukaryota</taxon>
        <taxon>Viridiplantae</taxon>
        <taxon>Streptophyta</taxon>
        <taxon>Embryophyta</taxon>
        <taxon>Tracheophyta</taxon>
        <taxon>Spermatophyta</taxon>
        <taxon>Magnoliopsida</taxon>
        <taxon>Ranunculales</taxon>
        <taxon>Menispermaceae</taxon>
        <taxon>Menispermoideae</taxon>
        <taxon>Cissampelideae</taxon>
        <taxon>Stephania</taxon>
    </lineage>
</organism>
<proteinExistence type="predicted"/>
<sequence>MFYLYIKADNVMTMEKDTTVKRYLLMSFLLPKEEHDSGITQVKKSEWKCSPIQKLTNDNISKDCEKNLLEMDDTGEEILLLPKKKACFANKVGKLLTIEGPNNNMASRT</sequence>
<dbReference type="Proteomes" id="UP001419268">
    <property type="component" value="Unassembled WGS sequence"/>
</dbReference>
<reference evidence="1 2" key="1">
    <citation type="submission" date="2024-01" db="EMBL/GenBank/DDBJ databases">
        <title>Genome assemblies of Stephania.</title>
        <authorList>
            <person name="Yang L."/>
        </authorList>
    </citation>
    <scope>NUCLEOTIDE SEQUENCE [LARGE SCALE GENOMIC DNA]</scope>
    <source>
        <strain evidence="1">JXDWG</strain>
        <tissue evidence="1">Leaf</tissue>
    </source>
</reference>
<protein>
    <submittedName>
        <fullName evidence="1">Uncharacterized protein</fullName>
    </submittedName>
</protein>
<name>A0AAP0E8P6_9MAGN</name>
<dbReference type="AlphaFoldDB" id="A0AAP0E8P6"/>
<evidence type="ECO:0000313" key="2">
    <source>
        <dbReference type="Proteomes" id="UP001419268"/>
    </source>
</evidence>
<gene>
    <name evidence="1" type="ORF">Scep_027758</name>
</gene>
<dbReference type="EMBL" id="JBBNAG010000012">
    <property type="protein sequence ID" value="KAK9088676.1"/>
    <property type="molecule type" value="Genomic_DNA"/>
</dbReference>
<evidence type="ECO:0000313" key="1">
    <source>
        <dbReference type="EMBL" id="KAK9088676.1"/>
    </source>
</evidence>
<comment type="caution">
    <text evidence="1">The sequence shown here is derived from an EMBL/GenBank/DDBJ whole genome shotgun (WGS) entry which is preliminary data.</text>
</comment>
<accession>A0AAP0E8P6</accession>
<keyword evidence="2" id="KW-1185">Reference proteome</keyword>